<dbReference type="PANTHER" id="PTHR43072">
    <property type="entry name" value="N-ACETYLTRANSFERASE"/>
    <property type="match status" value="1"/>
</dbReference>
<dbReference type="EC" id="2.3.1.183" evidence="2"/>
<dbReference type="InterPro" id="IPR000182">
    <property type="entry name" value="GNAT_dom"/>
</dbReference>
<dbReference type="Proteomes" id="UP001235712">
    <property type="component" value="Unassembled WGS sequence"/>
</dbReference>
<dbReference type="GO" id="GO:0102971">
    <property type="term" value="F:phosphinothricin N-acetyltransferase activity"/>
    <property type="evidence" value="ECO:0007669"/>
    <property type="project" value="UniProtKB-EC"/>
</dbReference>
<dbReference type="Pfam" id="PF13420">
    <property type="entry name" value="Acetyltransf_4"/>
    <property type="match status" value="1"/>
</dbReference>
<evidence type="ECO:0000259" key="1">
    <source>
        <dbReference type="PROSITE" id="PS51186"/>
    </source>
</evidence>
<feature type="domain" description="N-acetyltransferase" evidence="1">
    <location>
        <begin position="5"/>
        <end position="166"/>
    </location>
</feature>
<gene>
    <name evidence="2" type="ORF">J2S57_002315</name>
</gene>
<dbReference type="CDD" id="cd04301">
    <property type="entry name" value="NAT_SF"/>
    <property type="match status" value="1"/>
</dbReference>
<keyword evidence="2" id="KW-0808">Transferase</keyword>
<proteinExistence type="predicted"/>
<dbReference type="SUPFAM" id="SSF55729">
    <property type="entry name" value="Acyl-CoA N-acyltransferases (Nat)"/>
    <property type="match status" value="1"/>
</dbReference>
<keyword evidence="2" id="KW-0012">Acyltransferase</keyword>
<comment type="caution">
    <text evidence="2">The sequence shown here is derived from an EMBL/GenBank/DDBJ whole genome shotgun (WGS) entry which is preliminary data.</text>
</comment>
<name>A0ABT9P1L8_9ACTN</name>
<dbReference type="RefSeq" id="WP_307241491.1">
    <property type="nucleotide sequence ID" value="NZ_JAUSQZ010000001.1"/>
</dbReference>
<dbReference type="PANTHER" id="PTHR43072:SF8">
    <property type="entry name" value="ACYLTRANSFERASE FABY-RELATED"/>
    <property type="match status" value="1"/>
</dbReference>
<dbReference type="InterPro" id="IPR016181">
    <property type="entry name" value="Acyl_CoA_acyltransferase"/>
</dbReference>
<organism evidence="2 3">
    <name type="scientific">Kineosporia succinea</name>
    <dbReference type="NCBI Taxonomy" id="84632"/>
    <lineage>
        <taxon>Bacteria</taxon>
        <taxon>Bacillati</taxon>
        <taxon>Actinomycetota</taxon>
        <taxon>Actinomycetes</taxon>
        <taxon>Kineosporiales</taxon>
        <taxon>Kineosporiaceae</taxon>
        <taxon>Kineosporia</taxon>
    </lineage>
</organism>
<dbReference type="EMBL" id="JAUSQZ010000001">
    <property type="protein sequence ID" value="MDP9826566.1"/>
    <property type="molecule type" value="Genomic_DNA"/>
</dbReference>
<reference evidence="2 3" key="1">
    <citation type="submission" date="2023-07" db="EMBL/GenBank/DDBJ databases">
        <title>Sequencing the genomes of 1000 actinobacteria strains.</title>
        <authorList>
            <person name="Klenk H.-P."/>
        </authorList>
    </citation>
    <scope>NUCLEOTIDE SEQUENCE [LARGE SCALE GENOMIC DNA]</scope>
    <source>
        <strain evidence="2 3">DSM 44388</strain>
    </source>
</reference>
<evidence type="ECO:0000313" key="3">
    <source>
        <dbReference type="Proteomes" id="UP001235712"/>
    </source>
</evidence>
<keyword evidence="3" id="KW-1185">Reference proteome</keyword>
<accession>A0ABT9P1L8</accession>
<evidence type="ECO:0000313" key="2">
    <source>
        <dbReference type="EMBL" id="MDP9826566.1"/>
    </source>
</evidence>
<dbReference type="PROSITE" id="PS51186">
    <property type="entry name" value="GNAT"/>
    <property type="match status" value="1"/>
</dbReference>
<dbReference type="Gene3D" id="3.40.630.30">
    <property type="match status" value="1"/>
</dbReference>
<protein>
    <submittedName>
        <fullName evidence="2">Phosphinothricin acetyltransferase</fullName>
        <ecNumber evidence="2">2.3.1.183</ecNumber>
    </submittedName>
</protein>
<sequence>MTTDHVIRDATLGDADACAAIYEPYVRDTTLSFEEMPPTGGEMAGRIARAMEKHAWLVLERDGEVVGYAYGGRLGVRPAYRWSCEVSVYMARDRQRQGGGRALYEALLERLEQRGYRQALAVISVPNEPSVGLHESLGFKPVGLYENVGYKKGQWLTTAWMQRQLGEGASPGRPPEPR</sequence>